<evidence type="ECO:0008006" key="2">
    <source>
        <dbReference type="Google" id="ProtNLM"/>
    </source>
</evidence>
<dbReference type="AlphaFoldDB" id="A0A382ENW8"/>
<organism evidence="1">
    <name type="scientific">marine metagenome</name>
    <dbReference type="NCBI Taxonomy" id="408172"/>
    <lineage>
        <taxon>unclassified sequences</taxon>
        <taxon>metagenomes</taxon>
        <taxon>ecological metagenomes</taxon>
    </lineage>
</organism>
<name>A0A382ENW8_9ZZZZ</name>
<dbReference type="EMBL" id="UINC01045285">
    <property type="protein sequence ID" value="SVB51864.1"/>
    <property type="molecule type" value="Genomic_DNA"/>
</dbReference>
<sequence>MKQLSKMMLAAVASVALAAPAFAWDFSASGSSSATYKRETINSGVAGAKDDVNNAVTSSAGGVTISSSNSDGANTATFSYTADWNGDAGNFDESVTVSGSKKVGNWTASSSTTQHIQKDVGPADNGVGQDNASTNATTPGHNYGTARPMSAGASAVITLTDGSITYKLGDAGHLSTSEKAVNGPMSGAQDAEARVDSFNGFSVGLGVGPGTLTVAIDEGHGVAATALGDQSLAVACGANTMSFGVNFAGDVGADLSFTYGSGSATADALGCTGDNSGDGATANTMGLGVAIPLGGMSLALDYESSGTTNTAASVETATSQSGFEVSFTMPLSDATLGLNVSAHANETSVASVVTVLGAAAGTELWYSVPIGPVSLAVGYGSSAVAAGCATCTAGTTVVSAVTTQMGAEMSMSF</sequence>
<reference evidence="1" key="1">
    <citation type="submission" date="2018-05" db="EMBL/GenBank/DDBJ databases">
        <authorList>
            <person name="Lanie J.A."/>
            <person name="Ng W.-L."/>
            <person name="Kazmierczak K.M."/>
            <person name="Andrzejewski T.M."/>
            <person name="Davidsen T.M."/>
            <person name="Wayne K.J."/>
            <person name="Tettelin H."/>
            <person name="Glass J.I."/>
            <person name="Rusch D."/>
            <person name="Podicherti R."/>
            <person name="Tsui H.-C.T."/>
            <person name="Winkler M.E."/>
        </authorList>
    </citation>
    <scope>NUCLEOTIDE SEQUENCE</scope>
</reference>
<dbReference type="InterPro" id="IPR023614">
    <property type="entry name" value="Porin_dom_sf"/>
</dbReference>
<dbReference type="PROSITE" id="PS00430">
    <property type="entry name" value="TONB_DEPENDENT_REC_1"/>
    <property type="match status" value="1"/>
</dbReference>
<proteinExistence type="predicted"/>
<gene>
    <name evidence="1" type="ORF">METZ01_LOCUS204718</name>
</gene>
<evidence type="ECO:0000313" key="1">
    <source>
        <dbReference type="EMBL" id="SVB51864.1"/>
    </source>
</evidence>
<protein>
    <recommendedName>
        <fullName evidence="2">Porin domain-containing protein</fullName>
    </recommendedName>
</protein>
<accession>A0A382ENW8</accession>
<dbReference type="Gene3D" id="2.40.160.10">
    <property type="entry name" value="Porin"/>
    <property type="match status" value="1"/>
</dbReference>
<dbReference type="InterPro" id="IPR010916">
    <property type="entry name" value="TonB_box_CS"/>
</dbReference>